<evidence type="ECO:0000313" key="1">
    <source>
        <dbReference type="EMBL" id="EQB13255.1"/>
    </source>
</evidence>
<keyword evidence="2" id="KW-1185">Reference proteome</keyword>
<comment type="caution">
    <text evidence="1">The sequence shown here is derived from an EMBL/GenBank/DDBJ whole genome shotgun (WGS) entry which is preliminary data.</text>
</comment>
<accession>T0IN85</accession>
<name>T0IN85_9SPHN</name>
<dbReference type="AlphaFoldDB" id="T0IN85"/>
<dbReference type="EMBL" id="ATDP01000097">
    <property type="protein sequence ID" value="EQB13255.1"/>
    <property type="molecule type" value="Genomic_DNA"/>
</dbReference>
<proteinExistence type="predicted"/>
<reference evidence="1 2" key="1">
    <citation type="journal article" date="2013" name="Genome Announc.">
        <title>Draft Genome Sequence of Sphingobium lactosutens Strain DS20T, Isolated from a Hexachlorocyclohexane Dumpsite.</title>
        <authorList>
            <person name="Kumar R."/>
            <person name="Dwivedi V."/>
            <person name="Negi V."/>
            <person name="Khurana J.P."/>
            <person name="Lal R."/>
        </authorList>
    </citation>
    <scope>NUCLEOTIDE SEQUENCE [LARGE SCALE GENOMIC DNA]</scope>
    <source>
        <strain evidence="1 2">DS20</strain>
    </source>
</reference>
<gene>
    <name evidence="1" type="ORF">RLDS_16080</name>
</gene>
<evidence type="ECO:0000313" key="2">
    <source>
        <dbReference type="Proteomes" id="UP000015531"/>
    </source>
</evidence>
<dbReference type="Proteomes" id="UP000015531">
    <property type="component" value="Unassembled WGS sequence"/>
</dbReference>
<protein>
    <submittedName>
        <fullName evidence="1">Uncharacterized protein</fullName>
    </submittedName>
</protein>
<sequence length="74" mass="8276">MRKDVAPLGDAELKMRRTAHTLGSEALCDAIEDLIARTAARIDVPPQWQHRRLAFARAYLGMEVDMPPSQSRSS</sequence>
<organism evidence="1 2">
    <name type="scientific">Sphingobium lactosutens DS20</name>
    <dbReference type="NCBI Taxonomy" id="1331060"/>
    <lineage>
        <taxon>Bacteria</taxon>
        <taxon>Pseudomonadati</taxon>
        <taxon>Pseudomonadota</taxon>
        <taxon>Alphaproteobacteria</taxon>
        <taxon>Sphingomonadales</taxon>
        <taxon>Sphingomonadaceae</taxon>
        <taxon>Sphingobium</taxon>
    </lineage>
</organism>
<dbReference type="PATRIC" id="fig|1331060.3.peg.3084"/>